<sequence length="399" mass="45066">MPIRRAGFKWYDGFFLSMLAFSIIMVVLSWQRYHRCKLPLQLWIAIDYAAVFIFRILMFVDNWIAYAVRLDYGRQLRGNRLFGRLVVITLLYGVLYPFLWAWSVIGAVWFAGVRNCLPERNQKWGFLVWLLFSFCGLICLAGNFGKKWLMRRQAHVRHAQQGTRVSEYMVLLNMIRQPDWVYEVAAHEARVFDQETNPYNTGVNVTEAQRAMVETAIQQLPVFTLKGVPTDCSDCPICLEEFVVGQGVRGLPCAHNFHVACIDKWLRLNIKCPRCRCVVFPFLILDNPSTTPVDPDRSPVSTPQNMRSQPSSSSYLTRMQSFLVPAQVETAVSLESNPSMSPSLSPILNCSDGPATAMEIVEDNNSPGTAMEVVEDSSNGPGAAMEIVEDGGEVSETIE</sequence>
<dbReference type="PANTHER" id="PTHR47179">
    <property type="entry name" value="E3 UBIQUITIN-PROTEIN LIGASE SIS3"/>
    <property type="match status" value="1"/>
</dbReference>
<dbReference type="AlphaFoldDB" id="A0AAD8JRA7"/>
<accession>A0AAD8JRA7</accession>
<evidence type="ECO:0000313" key="5">
    <source>
        <dbReference type="EMBL" id="KAK1407247.1"/>
    </source>
</evidence>
<keyword evidence="1" id="KW-0863">Zinc-finger</keyword>
<keyword evidence="3" id="KW-1133">Transmembrane helix</keyword>
<feature type="transmembrane region" description="Helical" evidence="3">
    <location>
        <begin position="12"/>
        <end position="30"/>
    </location>
</feature>
<protein>
    <recommendedName>
        <fullName evidence="4">RING-type domain-containing protein</fullName>
    </recommendedName>
</protein>
<dbReference type="InterPro" id="IPR001841">
    <property type="entry name" value="Znf_RING"/>
</dbReference>
<feature type="transmembrane region" description="Helical" evidence="3">
    <location>
        <begin position="42"/>
        <end position="64"/>
    </location>
</feature>
<keyword evidence="6" id="KW-1185">Reference proteome</keyword>
<evidence type="ECO:0000256" key="2">
    <source>
        <dbReference type="SAM" id="MobiDB-lite"/>
    </source>
</evidence>
<name>A0AAD8JRA7_TARER</name>
<dbReference type="InterPro" id="IPR013083">
    <property type="entry name" value="Znf_RING/FYVE/PHD"/>
</dbReference>
<dbReference type="EMBL" id="JAUHHV010000011">
    <property type="protein sequence ID" value="KAK1407247.1"/>
    <property type="molecule type" value="Genomic_DNA"/>
</dbReference>
<dbReference type="GO" id="GO:0004842">
    <property type="term" value="F:ubiquitin-protein transferase activity"/>
    <property type="evidence" value="ECO:0007669"/>
    <property type="project" value="InterPro"/>
</dbReference>
<feature type="transmembrane region" description="Helical" evidence="3">
    <location>
        <begin position="85"/>
        <end position="112"/>
    </location>
</feature>
<gene>
    <name evidence="5" type="ORF">QVD17_38861</name>
</gene>
<feature type="domain" description="RING-type" evidence="4">
    <location>
        <begin position="235"/>
        <end position="276"/>
    </location>
</feature>
<evidence type="ECO:0000313" key="6">
    <source>
        <dbReference type="Proteomes" id="UP001229421"/>
    </source>
</evidence>
<dbReference type="PANTHER" id="PTHR47179:SF5">
    <property type="entry name" value="ZINC FINGER, RING_FYVE_PHD-TYPE-RELATED"/>
    <property type="match status" value="1"/>
</dbReference>
<evidence type="ECO:0000259" key="4">
    <source>
        <dbReference type="PROSITE" id="PS50089"/>
    </source>
</evidence>
<dbReference type="Gene3D" id="3.30.40.10">
    <property type="entry name" value="Zinc/RING finger domain, C3HC4 (zinc finger)"/>
    <property type="match status" value="1"/>
</dbReference>
<dbReference type="GO" id="GO:0010182">
    <property type="term" value="P:sugar mediated signaling pathway"/>
    <property type="evidence" value="ECO:0007669"/>
    <property type="project" value="InterPro"/>
</dbReference>
<dbReference type="Pfam" id="PF13639">
    <property type="entry name" value="zf-RING_2"/>
    <property type="match status" value="1"/>
</dbReference>
<feature type="region of interest" description="Disordered" evidence="2">
    <location>
        <begin position="291"/>
        <end position="312"/>
    </location>
</feature>
<keyword evidence="1" id="KW-0862">Zinc</keyword>
<dbReference type="SMART" id="SM00184">
    <property type="entry name" value="RING"/>
    <property type="match status" value="1"/>
</dbReference>
<feature type="compositionally biased region" description="Polar residues" evidence="2">
    <location>
        <begin position="299"/>
        <end position="312"/>
    </location>
</feature>
<reference evidence="5" key="1">
    <citation type="journal article" date="2023" name="bioRxiv">
        <title>Improved chromosome-level genome assembly for marigold (Tagetes erecta).</title>
        <authorList>
            <person name="Jiang F."/>
            <person name="Yuan L."/>
            <person name="Wang S."/>
            <person name="Wang H."/>
            <person name="Xu D."/>
            <person name="Wang A."/>
            <person name="Fan W."/>
        </authorList>
    </citation>
    <scope>NUCLEOTIDE SEQUENCE</scope>
    <source>
        <strain evidence="5">WSJ</strain>
        <tissue evidence="5">Leaf</tissue>
    </source>
</reference>
<organism evidence="5 6">
    <name type="scientific">Tagetes erecta</name>
    <name type="common">African marigold</name>
    <dbReference type="NCBI Taxonomy" id="13708"/>
    <lineage>
        <taxon>Eukaryota</taxon>
        <taxon>Viridiplantae</taxon>
        <taxon>Streptophyta</taxon>
        <taxon>Embryophyta</taxon>
        <taxon>Tracheophyta</taxon>
        <taxon>Spermatophyta</taxon>
        <taxon>Magnoliopsida</taxon>
        <taxon>eudicotyledons</taxon>
        <taxon>Gunneridae</taxon>
        <taxon>Pentapetalae</taxon>
        <taxon>asterids</taxon>
        <taxon>campanulids</taxon>
        <taxon>Asterales</taxon>
        <taxon>Asteraceae</taxon>
        <taxon>Asteroideae</taxon>
        <taxon>Heliantheae alliance</taxon>
        <taxon>Tageteae</taxon>
        <taxon>Tagetes</taxon>
    </lineage>
</organism>
<proteinExistence type="predicted"/>
<comment type="caution">
    <text evidence="5">The sequence shown here is derived from an EMBL/GenBank/DDBJ whole genome shotgun (WGS) entry which is preliminary data.</text>
</comment>
<keyword evidence="3" id="KW-0812">Transmembrane</keyword>
<dbReference type="InterPro" id="IPR044793">
    <property type="entry name" value="SIS3"/>
</dbReference>
<dbReference type="PROSITE" id="PS50089">
    <property type="entry name" value="ZF_RING_2"/>
    <property type="match status" value="1"/>
</dbReference>
<keyword evidence="3" id="KW-0472">Membrane</keyword>
<keyword evidence="1" id="KW-0479">Metal-binding</keyword>
<feature type="transmembrane region" description="Helical" evidence="3">
    <location>
        <begin position="124"/>
        <end position="144"/>
    </location>
</feature>
<dbReference type="GO" id="GO:0008270">
    <property type="term" value="F:zinc ion binding"/>
    <property type="evidence" value="ECO:0007669"/>
    <property type="project" value="UniProtKB-KW"/>
</dbReference>
<dbReference type="SUPFAM" id="SSF57850">
    <property type="entry name" value="RING/U-box"/>
    <property type="match status" value="1"/>
</dbReference>
<evidence type="ECO:0000256" key="3">
    <source>
        <dbReference type="SAM" id="Phobius"/>
    </source>
</evidence>
<evidence type="ECO:0000256" key="1">
    <source>
        <dbReference type="PROSITE-ProRule" id="PRU00175"/>
    </source>
</evidence>
<dbReference type="Proteomes" id="UP001229421">
    <property type="component" value="Unassembled WGS sequence"/>
</dbReference>